<reference evidence="2 3" key="1">
    <citation type="submission" date="2014-03" db="EMBL/GenBank/DDBJ databases">
        <title>Bradyrhizobium valentinum sp. nov., isolated from effective nodules of Lupinus mariae-josephae, a lupine endemic of basic-lime soils in Eastern Spain.</title>
        <authorList>
            <person name="Duran D."/>
            <person name="Rey L."/>
            <person name="Navarro A."/>
            <person name="Busquets A."/>
            <person name="Imperial J."/>
            <person name="Ruiz-Argueso T."/>
        </authorList>
    </citation>
    <scope>NUCLEOTIDE SEQUENCE [LARGE SCALE GENOMIC DNA]</scope>
    <source>
        <strain evidence="2 3">Ro19</strain>
    </source>
</reference>
<feature type="chain" id="PRO_5006444519" evidence="1">
    <location>
        <begin position="23"/>
        <end position="109"/>
    </location>
</feature>
<dbReference type="AlphaFoldDB" id="A0A0R3MPX8"/>
<protein>
    <submittedName>
        <fullName evidence="2">Uncharacterized protein</fullName>
    </submittedName>
</protein>
<evidence type="ECO:0000313" key="3">
    <source>
        <dbReference type="Proteomes" id="UP000052023"/>
    </source>
</evidence>
<dbReference type="Proteomes" id="UP000052023">
    <property type="component" value="Unassembled WGS sequence"/>
</dbReference>
<dbReference type="EMBL" id="LLYA01000166">
    <property type="protein sequence ID" value="KRR22280.1"/>
    <property type="molecule type" value="Genomic_DNA"/>
</dbReference>
<keyword evidence="3" id="KW-1185">Reference proteome</keyword>
<evidence type="ECO:0000313" key="2">
    <source>
        <dbReference type="EMBL" id="KRR22280.1"/>
    </source>
</evidence>
<sequence length="109" mass="12056">MSTRPMFSKVSLAAFVLTLVLAANLGSKADDLLPQLRKNYEDCVYRAVRSQAEKLRSTGGTSEAIELAFEACQSEEREIVEHLNAIGMAPATVDKALRAFKLRLQKTVR</sequence>
<feature type="signal peptide" evidence="1">
    <location>
        <begin position="1"/>
        <end position="22"/>
    </location>
</feature>
<name>A0A0R3MPX8_9BRAD</name>
<evidence type="ECO:0000256" key="1">
    <source>
        <dbReference type="SAM" id="SignalP"/>
    </source>
</evidence>
<accession>A0A0R3MPX8</accession>
<proteinExistence type="predicted"/>
<gene>
    <name evidence="2" type="ORF">CQ13_29775</name>
</gene>
<comment type="caution">
    <text evidence="2">The sequence shown here is derived from an EMBL/GenBank/DDBJ whole genome shotgun (WGS) entry which is preliminary data.</text>
</comment>
<organism evidence="2 3">
    <name type="scientific">Bradyrhizobium retamae</name>
    <dbReference type="NCBI Taxonomy" id="1300035"/>
    <lineage>
        <taxon>Bacteria</taxon>
        <taxon>Pseudomonadati</taxon>
        <taxon>Pseudomonadota</taxon>
        <taxon>Alphaproteobacteria</taxon>
        <taxon>Hyphomicrobiales</taxon>
        <taxon>Nitrobacteraceae</taxon>
        <taxon>Bradyrhizobium</taxon>
    </lineage>
</organism>
<keyword evidence="1" id="KW-0732">Signal</keyword>